<dbReference type="Proteomes" id="UP000494269">
    <property type="component" value="Unassembled WGS sequence"/>
</dbReference>
<reference evidence="1 2" key="1">
    <citation type="submission" date="2020-04" db="EMBL/GenBank/DDBJ databases">
        <authorList>
            <person name="De Canck E."/>
        </authorList>
    </citation>
    <scope>NUCLEOTIDE SEQUENCE [LARGE SCALE GENOMIC DNA]</scope>
    <source>
        <strain evidence="1 2">LMG 3441</strain>
    </source>
</reference>
<name>A0A6S6Z915_9BURK</name>
<dbReference type="RefSeq" id="WP_217483365.1">
    <property type="nucleotide sequence ID" value="NZ_CADIJQ010000001.1"/>
</dbReference>
<dbReference type="AlphaFoldDB" id="A0A6S6Z915"/>
<keyword evidence="2" id="KW-1185">Reference proteome</keyword>
<accession>A0A6S6Z915</accession>
<dbReference type="EMBL" id="CADIJQ010000001">
    <property type="protein sequence ID" value="CAB3663262.1"/>
    <property type="molecule type" value="Genomic_DNA"/>
</dbReference>
<proteinExistence type="predicted"/>
<evidence type="ECO:0000313" key="2">
    <source>
        <dbReference type="Proteomes" id="UP000494269"/>
    </source>
</evidence>
<sequence length="206" mass="23047">MIVHAIPAAFTVTSAREMVGRPFLRDLERTDLLKKAQGPLHLIACHRGATETQARAMLGFPDAIVVSDLFGIYVADEVQKVQFAFLAIDFQHVVEMMLFPGHNRYVMPAPNRLALDSTWARMGTTASCGRPGGAKPKTAFRIIYKQRTLRAFRSIRGLQYRRGKAFNQIAEQPGRAECRALEMSCAERLLVAHRLPMLAERPVSLV</sequence>
<evidence type="ECO:0000313" key="1">
    <source>
        <dbReference type="EMBL" id="CAB3663262.1"/>
    </source>
</evidence>
<gene>
    <name evidence="1" type="ORF">LMG3441_00674</name>
</gene>
<protein>
    <submittedName>
        <fullName evidence="1">Uncharacterized protein</fullName>
    </submittedName>
</protein>
<organism evidence="1 2">
    <name type="scientific">Achromobacter kerstersii</name>
    <dbReference type="NCBI Taxonomy" id="1353890"/>
    <lineage>
        <taxon>Bacteria</taxon>
        <taxon>Pseudomonadati</taxon>
        <taxon>Pseudomonadota</taxon>
        <taxon>Betaproteobacteria</taxon>
        <taxon>Burkholderiales</taxon>
        <taxon>Alcaligenaceae</taxon>
        <taxon>Achromobacter</taxon>
    </lineage>
</organism>